<proteinExistence type="predicted"/>
<evidence type="ECO:0000313" key="5">
    <source>
        <dbReference type="Proteomes" id="UP001562457"/>
    </source>
</evidence>
<dbReference type="Proteomes" id="UP000029861">
    <property type="component" value="Unassembled WGS sequence"/>
</dbReference>
<accession>A0A4U8T7D4</accession>
<feature type="transmembrane region" description="Helical" evidence="1">
    <location>
        <begin position="47"/>
        <end position="65"/>
    </location>
</feature>
<evidence type="ECO:0000313" key="3">
    <source>
        <dbReference type="EMBL" id="TLD95428.1"/>
    </source>
</evidence>
<dbReference type="EMBL" id="BAAFHN010000016">
    <property type="protein sequence ID" value="GAB0172855.1"/>
    <property type="molecule type" value="Genomic_DNA"/>
</dbReference>
<dbReference type="RefSeq" id="WP_034320300.1">
    <property type="nucleotide sequence ID" value="NZ_FZND01000030.1"/>
</dbReference>
<gene>
    <name evidence="3" type="ORF">LS80_009295</name>
    <name evidence="2" type="ORF">NHP164001_08710</name>
</gene>
<keyword evidence="5" id="KW-1185">Reference proteome</keyword>
<reference evidence="2 5" key="3">
    <citation type="submission" date="2024-06" db="EMBL/GenBank/DDBJ databases">
        <title>Draft genome sequence of Helicobacter trogontum NHP16-4001.</title>
        <authorList>
            <person name="Rimbara E."/>
            <person name="Suzuki M."/>
        </authorList>
    </citation>
    <scope>NUCLEOTIDE SEQUENCE [LARGE SCALE GENOMIC DNA]</scope>
    <source>
        <strain evidence="2 5">NHP16-4001</strain>
    </source>
</reference>
<keyword evidence="1" id="KW-1133">Transmembrane helix</keyword>
<organism evidence="3 4">
    <name type="scientific">Helicobacter trogontum</name>
    <dbReference type="NCBI Taxonomy" id="50960"/>
    <lineage>
        <taxon>Bacteria</taxon>
        <taxon>Pseudomonadati</taxon>
        <taxon>Campylobacterota</taxon>
        <taxon>Epsilonproteobacteria</taxon>
        <taxon>Campylobacterales</taxon>
        <taxon>Helicobacteraceae</taxon>
        <taxon>Helicobacter</taxon>
    </lineage>
</organism>
<sequence length="136" mass="15535">MLNAYLLLAIAFILAITELLLGSFYIIFFALAFLVVGLLSLFIPFNLVWQVLLIVFISVTSLFVFKRKFKRGKKTEDLNDNFLDECGEGVIQNGLIYYKGALWQSNQIEGLKDGDKVFVKGVKDNQIQIARDEYQE</sequence>
<keyword evidence="1" id="KW-0472">Membrane</keyword>
<protein>
    <submittedName>
        <fullName evidence="3">Nodulation protein NfeD</fullName>
    </submittedName>
</protein>
<evidence type="ECO:0000313" key="4">
    <source>
        <dbReference type="Proteomes" id="UP000029861"/>
    </source>
</evidence>
<name>A0A4U8T7D4_9HELI</name>
<reference evidence="3 4" key="1">
    <citation type="journal article" date="2014" name="Genome Announc.">
        <title>Draft genome sequences of eight enterohepatic helicobacter species isolated from both laboratory and wild rodents.</title>
        <authorList>
            <person name="Sheh A."/>
            <person name="Shen Z."/>
            <person name="Fox J.G."/>
        </authorList>
    </citation>
    <scope>NUCLEOTIDE SEQUENCE [LARGE SCALE GENOMIC DNA]</scope>
    <source>
        <strain evidence="3 4">ATCC 49310</strain>
    </source>
</reference>
<reference evidence="3" key="2">
    <citation type="submission" date="2018-04" db="EMBL/GenBank/DDBJ databases">
        <authorList>
            <person name="Sheh A."/>
            <person name="Shen Z."/>
            <person name="Mannion A.J."/>
            <person name="Fox J.G."/>
        </authorList>
    </citation>
    <scope>NUCLEOTIDE SEQUENCE</scope>
    <source>
        <strain evidence="3">ATCC 49310</strain>
    </source>
</reference>
<feature type="transmembrane region" description="Helical" evidence="1">
    <location>
        <begin position="7"/>
        <end position="35"/>
    </location>
</feature>
<evidence type="ECO:0000313" key="2">
    <source>
        <dbReference type="EMBL" id="GAB0172855.1"/>
    </source>
</evidence>
<keyword evidence="1" id="KW-0812">Transmembrane</keyword>
<evidence type="ECO:0000256" key="1">
    <source>
        <dbReference type="SAM" id="Phobius"/>
    </source>
</evidence>
<dbReference type="Proteomes" id="UP001562457">
    <property type="component" value="Unassembled WGS sequence"/>
</dbReference>
<dbReference type="EMBL" id="JRPK02000046">
    <property type="protein sequence ID" value="TLD95428.1"/>
    <property type="molecule type" value="Genomic_DNA"/>
</dbReference>
<dbReference type="AlphaFoldDB" id="A0A4U8T7D4"/>
<comment type="caution">
    <text evidence="3">The sequence shown here is derived from an EMBL/GenBank/DDBJ whole genome shotgun (WGS) entry which is preliminary data.</text>
</comment>